<evidence type="ECO:0000313" key="5">
    <source>
        <dbReference type="EMBL" id="MBW7477330.1"/>
    </source>
</evidence>
<feature type="domain" description="HTH arsR-type" evidence="4">
    <location>
        <begin position="10"/>
        <end position="109"/>
    </location>
</feature>
<dbReference type="Proteomes" id="UP000812277">
    <property type="component" value="Unassembled WGS sequence"/>
</dbReference>
<dbReference type="Gene3D" id="1.10.10.10">
    <property type="entry name" value="Winged helix-like DNA-binding domain superfamily/Winged helix DNA-binding domain"/>
    <property type="match status" value="1"/>
</dbReference>
<dbReference type="PANTHER" id="PTHR33154:SF33">
    <property type="entry name" value="TRANSCRIPTIONAL REPRESSOR SDPR"/>
    <property type="match status" value="1"/>
</dbReference>
<protein>
    <submittedName>
        <fullName evidence="5">Metalloregulator ArsR/SmtB family transcription factor</fullName>
    </submittedName>
</protein>
<keyword evidence="1" id="KW-0805">Transcription regulation</keyword>
<sequence length="123" mass="13995">MDKQKRLKKLADEFSECKKALTAIGDETRQSIIIALMESVSDCERGIRVGELTKRTNLSRPAVSHHLKILKDANLIGFSKEGTKNYYYLDVIKSDIFKLKKMFDNIEACITDIQKQPSEEDGV</sequence>
<dbReference type="InterPro" id="IPR036390">
    <property type="entry name" value="WH_DNA-bd_sf"/>
</dbReference>
<dbReference type="InterPro" id="IPR011991">
    <property type="entry name" value="ArsR-like_HTH"/>
</dbReference>
<evidence type="ECO:0000256" key="2">
    <source>
        <dbReference type="ARBA" id="ARBA00023125"/>
    </source>
</evidence>
<reference evidence="5 6" key="1">
    <citation type="submission" date="2021-07" db="EMBL/GenBank/DDBJ databases">
        <title>Paenibacillus radiodurans sp. nov., isolated from the southeastern edge of Tengger Desert.</title>
        <authorList>
            <person name="Zhang G."/>
        </authorList>
    </citation>
    <scope>NUCLEOTIDE SEQUENCE [LARGE SCALE GENOMIC DNA]</scope>
    <source>
        <strain evidence="5 6">DT7-4</strain>
    </source>
</reference>
<dbReference type="PROSITE" id="PS50987">
    <property type="entry name" value="HTH_ARSR_2"/>
    <property type="match status" value="1"/>
</dbReference>
<name>A0ABS7DBU3_9BACL</name>
<keyword evidence="2" id="KW-0238">DNA-binding</keyword>
<dbReference type="Pfam" id="PF01022">
    <property type="entry name" value="HTH_5"/>
    <property type="match status" value="1"/>
</dbReference>
<dbReference type="EMBL" id="JAHZIJ010000023">
    <property type="protein sequence ID" value="MBW7477330.1"/>
    <property type="molecule type" value="Genomic_DNA"/>
</dbReference>
<accession>A0ABS7DBU3</accession>
<keyword evidence="3" id="KW-0804">Transcription</keyword>
<gene>
    <name evidence="5" type="ORF">K0T92_21660</name>
</gene>
<dbReference type="SUPFAM" id="SSF46785">
    <property type="entry name" value="Winged helix' DNA-binding domain"/>
    <property type="match status" value="1"/>
</dbReference>
<keyword evidence="6" id="KW-1185">Reference proteome</keyword>
<comment type="caution">
    <text evidence="5">The sequence shown here is derived from an EMBL/GenBank/DDBJ whole genome shotgun (WGS) entry which is preliminary data.</text>
</comment>
<evidence type="ECO:0000259" key="4">
    <source>
        <dbReference type="PROSITE" id="PS50987"/>
    </source>
</evidence>
<organism evidence="5 6">
    <name type="scientific">Paenibacillus oenotherae</name>
    <dbReference type="NCBI Taxonomy" id="1435645"/>
    <lineage>
        <taxon>Bacteria</taxon>
        <taxon>Bacillati</taxon>
        <taxon>Bacillota</taxon>
        <taxon>Bacilli</taxon>
        <taxon>Bacillales</taxon>
        <taxon>Paenibacillaceae</taxon>
        <taxon>Paenibacillus</taxon>
    </lineage>
</organism>
<evidence type="ECO:0000313" key="6">
    <source>
        <dbReference type="Proteomes" id="UP000812277"/>
    </source>
</evidence>
<dbReference type="CDD" id="cd00090">
    <property type="entry name" value="HTH_ARSR"/>
    <property type="match status" value="1"/>
</dbReference>
<dbReference type="RefSeq" id="WP_219874584.1">
    <property type="nucleotide sequence ID" value="NZ_JAHZIJ010000023.1"/>
</dbReference>
<dbReference type="InterPro" id="IPR001845">
    <property type="entry name" value="HTH_ArsR_DNA-bd_dom"/>
</dbReference>
<evidence type="ECO:0000256" key="3">
    <source>
        <dbReference type="ARBA" id="ARBA00023163"/>
    </source>
</evidence>
<dbReference type="NCBIfam" id="NF033788">
    <property type="entry name" value="HTH_metalloreg"/>
    <property type="match status" value="1"/>
</dbReference>
<evidence type="ECO:0000256" key="1">
    <source>
        <dbReference type="ARBA" id="ARBA00023015"/>
    </source>
</evidence>
<dbReference type="PANTHER" id="PTHR33154">
    <property type="entry name" value="TRANSCRIPTIONAL REGULATOR, ARSR FAMILY"/>
    <property type="match status" value="1"/>
</dbReference>
<dbReference type="InterPro" id="IPR036388">
    <property type="entry name" value="WH-like_DNA-bd_sf"/>
</dbReference>
<proteinExistence type="predicted"/>
<dbReference type="SMART" id="SM00418">
    <property type="entry name" value="HTH_ARSR"/>
    <property type="match status" value="1"/>
</dbReference>
<dbReference type="InterPro" id="IPR051081">
    <property type="entry name" value="HTH_MetalResp_TranReg"/>
</dbReference>